<sequence>MEHSPTAGPDRTPGTADSTVPAAPEPAPGPAPVHVERTGTRRYVARNDRGAEVQIGGEEVDAVFTPGELLAIALGACNVMSTDLPLVRRLGEDFTAQVSVRRTKLAEENRYTAADVELVLGPEAADRLAELEPVITRAVERGCTVGRTLEAGLTDTLTIRTDQER</sequence>
<dbReference type="Proteomes" id="UP000824037">
    <property type="component" value="Unassembled WGS sequence"/>
</dbReference>
<dbReference type="SUPFAM" id="SSF82784">
    <property type="entry name" value="OsmC-like"/>
    <property type="match status" value="1"/>
</dbReference>
<reference evidence="2" key="2">
    <citation type="submission" date="2021-04" db="EMBL/GenBank/DDBJ databases">
        <authorList>
            <person name="Gilroy R."/>
        </authorList>
    </citation>
    <scope>NUCLEOTIDE SEQUENCE</scope>
    <source>
        <strain evidence="2">ChiGjej4B4-7305</strain>
    </source>
</reference>
<dbReference type="Pfam" id="PF02566">
    <property type="entry name" value="OsmC"/>
    <property type="match status" value="1"/>
</dbReference>
<reference evidence="2" key="1">
    <citation type="journal article" date="2021" name="PeerJ">
        <title>Extensive microbial diversity within the chicken gut microbiome revealed by metagenomics and culture.</title>
        <authorList>
            <person name="Gilroy R."/>
            <person name="Ravi A."/>
            <person name="Getino M."/>
            <person name="Pursley I."/>
            <person name="Horton D.L."/>
            <person name="Alikhan N.F."/>
            <person name="Baker D."/>
            <person name="Gharbi K."/>
            <person name="Hall N."/>
            <person name="Watson M."/>
            <person name="Adriaenssens E.M."/>
            <person name="Foster-Nyarko E."/>
            <person name="Jarju S."/>
            <person name="Secka A."/>
            <person name="Antonio M."/>
            <person name="Oren A."/>
            <person name="Chaudhuri R.R."/>
            <person name="La Ragione R."/>
            <person name="Hildebrand F."/>
            <person name="Pallen M.J."/>
        </authorList>
    </citation>
    <scope>NUCLEOTIDE SEQUENCE</scope>
    <source>
        <strain evidence="2">ChiGjej4B4-7305</strain>
    </source>
</reference>
<dbReference type="EMBL" id="DXBY01000078">
    <property type="protein sequence ID" value="HIZ35075.1"/>
    <property type="molecule type" value="Genomic_DNA"/>
</dbReference>
<dbReference type="AlphaFoldDB" id="A0A9D2J2Z7"/>
<name>A0A9D2J2Z7_9MICO</name>
<protein>
    <submittedName>
        <fullName evidence="2">OsmC family protein</fullName>
    </submittedName>
</protein>
<organism evidence="2 3">
    <name type="scientific">Candidatus Ruania gallistercoris</name>
    <dbReference type="NCBI Taxonomy" id="2838746"/>
    <lineage>
        <taxon>Bacteria</taxon>
        <taxon>Bacillati</taxon>
        <taxon>Actinomycetota</taxon>
        <taxon>Actinomycetes</taxon>
        <taxon>Micrococcales</taxon>
        <taxon>Ruaniaceae</taxon>
        <taxon>Ruania</taxon>
    </lineage>
</organism>
<evidence type="ECO:0000256" key="1">
    <source>
        <dbReference type="SAM" id="MobiDB-lite"/>
    </source>
</evidence>
<comment type="caution">
    <text evidence="2">The sequence shown here is derived from an EMBL/GenBank/DDBJ whole genome shotgun (WGS) entry which is preliminary data.</text>
</comment>
<evidence type="ECO:0000313" key="2">
    <source>
        <dbReference type="EMBL" id="HIZ35075.1"/>
    </source>
</evidence>
<feature type="region of interest" description="Disordered" evidence="1">
    <location>
        <begin position="1"/>
        <end position="38"/>
    </location>
</feature>
<proteinExistence type="predicted"/>
<accession>A0A9D2J2Z7</accession>
<dbReference type="InterPro" id="IPR003718">
    <property type="entry name" value="OsmC/Ohr_fam"/>
</dbReference>
<gene>
    <name evidence="2" type="ORF">H9815_04810</name>
</gene>
<dbReference type="InterPro" id="IPR036102">
    <property type="entry name" value="OsmC/Ohrsf"/>
</dbReference>
<dbReference type="InterPro" id="IPR015946">
    <property type="entry name" value="KH_dom-like_a/b"/>
</dbReference>
<dbReference type="Gene3D" id="3.30.300.20">
    <property type="match status" value="1"/>
</dbReference>
<evidence type="ECO:0000313" key="3">
    <source>
        <dbReference type="Proteomes" id="UP000824037"/>
    </source>
</evidence>